<dbReference type="GO" id="GO:0033164">
    <property type="term" value="F:initiation-specific glycolipid 1,6-alpha-mannosyltransferase activity"/>
    <property type="evidence" value="ECO:0007669"/>
    <property type="project" value="UniProtKB-EC"/>
</dbReference>
<dbReference type="EMBL" id="CAIF01000043">
    <property type="protein sequence ID" value="CCH42388.1"/>
    <property type="molecule type" value="Genomic_DNA"/>
</dbReference>
<accession>K0KMP5</accession>
<dbReference type="eggNOG" id="ENOG502SPIQ">
    <property type="taxonomic scope" value="Eukaryota"/>
</dbReference>
<protein>
    <submittedName>
        <fullName evidence="2">Initiation-specific alpha-1,6-mannosyltransferase</fullName>
        <ecNumber evidence="2">2.4.1.232</ecNumber>
    </submittedName>
</protein>
<dbReference type="PANTHER" id="PTHR31834">
    <property type="entry name" value="INITIATION-SPECIFIC ALPHA-1,6-MANNOSYLTRANSFERASE"/>
    <property type="match status" value="1"/>
</dbReference>
<dbReference type="InterPro" id="IPR039367">
    <property type="entry name" value="Och1-like"/>
</dbReference>
<keyword evidence="2" id="KW-0328">Glycosyltransferase</keyword>
<gene>
    <name evidence="2" type="ORF">BN7_1933</name>
</gene>
<dbReference type="PANTHER" id="PTHR31834:SF1">
    <property type="entry name" value="INITIATION-SPECIFIC ALPHA-1,6-MANNOSYLTRANSFERASE"/>
    <property type="match status" value="1"/>
</dbReference>
<keyword evidence="3" id="KW-1185">Reference proteome</keyword>
<dbReference type="SUPFAM" id="SSF53448">
    <property type="entry name" value="Nucleotide-diphospho-sugar transferases"/>
    <property type="match status" value="1"/>
</dbReference>
<dbReference type="Proteomes" id="UP000009328">
    <property type="component" value="Unassembled WGS sequence"/>
</dbReference>
<comment type="caution">
    <text evidence="2">The sequence shown here is derived from an EMBL/GenBank/DDBJ whole genome shotgun (WGS) entry which is preliminary data.</text>
</comment>
<reference evidence="2 3" key="1">
    <citation type="journal article" date="2012" name="Eukaryot. Cell">
        <title>Draft genome sequence of Wickerhamomyces ciferrii NRRL Y-1031 F-60-10.</title>
        <authorList>
            <person name="Schneider J."/>
            <person name="Andrea H."/>
            <person name="Blom J."/>
            <person name="Jaenicke S."/>
            <person name="Ruckert C."/>
            <person name="Schorsch C."/>
            <person name="Szczepanowski R."/>
            <person name="Farwick M."/>
            <person name="Goesmann A."/>
            <person name="Puhler A."/>
            <person name="Schaffer S."/>
            <person name="Tauch A."/>
            <person name="Kohler T."/>
            <person name="Brinkrolf K."/>
        </authorList>
    </citation>
    <scope>NUCLEOTIDE SEQUENCE [LARGE SCALE GENOMIC DNA]</scope>
    <source>
        <strain evidence="3">ATCC 14091 / BCRC 22168 / CBS 111 / JCM 3599 / NBRC 0793 / NRRL Y-1031 F-60-10</strain>
    </source>
</reference>
<evidence type="ECO:0000313" key="2">
    <source>
        <dbReference type="EMBL" id="CCH42388.1"/>
    </source>
</evidence>
<dbReference type="GO" id="GO:0006487">
    <property type="term" value="P:protein N-linked glycosylation"/>
    <property type="evidence" value="ECO:0007669"/>
    <property type="project" value="TreeGrafter"/>
</dbReference>
<comment type="similarity">
    <text evidence="1">Belongs to the glycosyltransferase 32 family.</text>
</comment>
<evidence type="ECO:0000256" key="1">
    <source>
        <dbReference type="ARBA" id="ARBA00009003"/>
    </source>
</evidence>
<proteinExistence type="inferred from homology"/>
<dbReference type="Pfam" id="PF04488">
    <property type="entry name" value="Gly_transf_sug"/>
    <property type="match status" value="1"/>
</dbReference>
<dbReference type="InterPro" id="IPR029044">
    <property type="entry name" value="Nucleotide-diphossugar_trans"/>
</dbReference>
<organism evidence="2 3">
    <name type="scientific">Wickerhamomyces ciferrii (strain ATCC 14091 / BCRC 22168 / CBS 111 / JCM 3599 / NBRC 0793 / NRRL Y-1031 F-60-10)</name>
    <name type="common">Yeast</name>
    <name type="synonym">Pichia ciferrii</name>
    <dbReference type="NCBI Taxonomy" id="1206466"/>
    <lineage>
        <taxon>Eukaryota</taxon>
        <taxon>Fungi</taxon>
        <taxon>Dikarya</taxon>
        <taxon>Ascomycota</taxon>
        <taxon>Saccharomycotina</taxon>
        <taxon>Saccharomycetes</taxon>
        <taxon>Phaffomycetales</taxon>
        <taxon>Wickerhamomycetaceae</taxon>
        <taxon>Wickerhamomyces</taxon>
    </lineage>
</organism>
<sequence>MIRFNKKSIILPLSLLTVILFVFNAKTFHSFANEQSQRLYLKYSYSSVDEYRIASYSNSDIDQLRRNLSIHFPYKKNSDEIPRNIWQVWKSNNISSLDPGLQKLIHTWKDQQNFTYTLLQDVKLGEFLHDAFIDTAPAVLEALDRLPVMVLKADFARYLLMYVYGGVYSDIDTQATKNLTDWISYKNYITPNLPNQIGLVFGIESDRDEKDWNRNSMSRRLQYCQWTLQSKPGHPMYRELIARIVDFTLNNYDPITMILTTKEGKKLDLNKGSKTRQAGILQWTGPATVTDVLFDYLNEVYKTSEFLDPNLDFPKDKMIDPNRDLDLFSKVRFQKLKGAIHNEYDPVERPLGWQNFTKQEEPILFDDDVLLLPHISFGNREGGPIDYVMHYFKGSWKKD</sequence>
<keyword evidence="2" id="KW-0808">Transferase</keyword>
<dbReference type="InParanoid" id="K0KMP5"/>
<name>K0KMP5_WICCF</name>
<dbReference type="HOGENOM" id="CLU_022381_5_2_1"/>
<dbReference type="GO" id="GO:0000136">
    <property type="term" value="C:mannan polymerase complex"/>
    <property type="evidence" value="ECO:0007669"/>
    <property type="project" value="TreeGrafter"/>
</dbReference>
<dbReference type="Gene3D" id="3.90.550.20">
    <property type="match status" value="1"/>
</dbReference>
<dbReference type="AlphaFoldDB" id="K0KMP5"/>
<dbReference type="InterPro" id="IPR007577">
    <property type="entry name" value="GlycoTrfase_DXD_sugar-bd_CS"/>
</dbReference>
<dbReference type="EC" id="2.4.1.232" evidence="2"/>
<evidence type="ECO:0000313" key="3">
    <source>
        <dbReference type="Proteomes" id="UP000009328"/>
    </source>
</evidence>